<dbReference type="CDD" id="cd23081">
    <property type="entry name" value="cpPDZ_EcRseP-like"/>
    <property type="match status" value="1"/>
</dbReference>
<feature type="transmembrane region" description="Helical" evidence="14">
    <location>
        <begin position="326"/>
        <end position="352"/>
    </location>
</feature>
<evidence type="ECO:0000256" key="8">
    <source>
        <dbReference type="ARBA" id="ARBA00022833"/>
    </source>
</evidence>
<feature type="domain" description="PDZ" evidence="15">
    <location>
        <begin position="159"/>
        <end position="206"/>
    </location>
</feature>
<dbReference type="GO" id="GO:0016020">
    <property type="term" value="C:membrane"/>
    <property type="evidence" value="ECO:0007669"/>
    <property type="project" value="UniProtKB-SubCell"/>
</dbReference>
<dbReference type="GO" id="GO:0004222">
    <property type="term" value="F:metalloendopeptidase activity"/>
    <property type="evidence" value="ECO:0007669"/>
    <property type="project" value="InterPro"/>
</dbReference>
<evidence type="ECO:0000256" key="4">
    <source>
        <dbReference type="ARBA" id="ARBA00019897"/>
    </source>
</evidence>
<evidence type="ECO:0000256" key="1">
    <source>
        <dbReference type="ARBA" id="ARBA00001947"/>
    </source>
</evidence>
<keyword evidence="7 16" id="KW-0378">Hydrolase</keyword>
<dbReference type="KEGG" id="cgk:CGERO_06860"/>
<gene>
    <name evidence="16" type="primary">rip1</name>
    <name evidence="16" type="ORF">CGERO_06860</name>
</gene>
<evidence type="ECO:0000256" key="7">
    <source>
        <dbReference type="ARBA" id="ARBA00022801"/>
    </source>
</evidence>
<comment type="similarity">
    <text evidence="3">Belongs to the peptidase M50B family.</text>
</comment>
<evidence type="ECO:0000256" key="10">
    <source>
        <dbReference type="ARBA" id="ARBA00023049"/>
    </source>
</evidence>
<dbReference type="InterPro" id="IPR001478">
    <property type="entry name" value="PDZ"/>
</dbReference>
<dbReference type="InterPro" id="IPR041489">
    <property type="entry name" value="PDZ_6"/>
</dbReference>
<feature type="transmembrane region" description="Helical" evidence="14">
    <location>
        <begin position="98"/>
        <end position="120"/>
    </location>
</feature>
<feature type="transmembrane region" description="Helical" evidence="14">
    <location>
        <begin position="6"/>
        <end position="25"/>
    </location>
</feature>
<evidence type="ECO:0000313" key="16">
    <source>
        <dbReference type="EMBL" id="AZA11672.1"/>
    </source>
</evidence>
<dbReference type="RefSeq" id="WP_123934449.1">
    <property type="nucleotide sequence ID" value="NZ_CP033897.1"/>
</dbReference>
<protein>
    <recommendedName>
        <fullName evidence="4">Zinc metalloprotease Rip1</fullName>
    </recommendedName>
    <alternativeName>
        <fullName evidence="12">S2P endopeptidase</fullName>
    </alternativeName>
    <alternativeName>
        <fullName evidence="13">Site-2-type intramembrane protease</fullName>
    </alternativeName>
</protein>
<evidence type="ECO:0000256" key="11">
    <source>
        <dbReference type="ARBA" id="ARBA00023136"/>
    </source>
</evidence>
<evidence type="ECO:0000256" key="14">
    <source>
        <dbReference type="SAM" id="Phobius"/>
    </source>
</evidence>
<comment type="cofactor">
    <cofactor evidence="1">
        <name>Zn(2+)</name>
        <dbReference type="ChEBI" id="CHEBI:29105"/>
    </cofactor>
</comment>
<dbReference type="PANTHER" id="PTHR42837:SF2">
    <property type="entry name" value="MEMBRANE METALLOPROTEASE ARASP2, CHLOROPLASTIC-RELATED"/>
    <property type="match status" value="1"/>
</dbReference>
<accession>A0A3G6J134</accession>
<keyword evidence="9 14" id="KW-1133">Transmembrane helix</keyword>
<feature type="transmembrane region" description="Helical" evidence="14">
    <location>
        <begin position="373"/>
        <end position="394"/>
    </location>
</feature>
<organism evidence="16 17">
    <name type="scientific">Corynebacterium gerontici</name>
    <dbReference type="NCBI Taxonomy" id="2079234"/>
    <lineage>
        <taxon>Bacteria</taxon>
        <taxon>Bacillati</taxon>
        <taxon>Actinomycetota</taxon>
        <taxon>Actinomycetes</taxon>
        <taxon>Mycobacteriales</taxon>
        <taxon>Corynebacteriaceae</taxon>
        <taxon>Corynebacterium</taxon>
    </lineage>
</organism>
<dbReference type="Gene3D" id="2.30.42.10">
    <property type="match status" value="1"/>
</dbReference>
<dbReference type="InterPro" id="IPR004387">
    <property type="entry name" value="Pept_M50_Zn"/>
</dbReference>
<evidence type="ECO:0000256" key="9">
    <source>
        <dbReference type="ARBA" id="ARBA00022989"/>
    </source>
</evidence>
<dbReference type="PROSITE" id="PS50106">
    <property type="entry name" value="PDZ"/>
    <property type="match status" value="1"/>
</dbReference>
<dbReference type="SMART" id="SM00228">
    <property type="entry name" value="PDZ"/>
    <property type="match status" value="1"/>
</dbReference>
<sequence>MGSYLLGVVLFALGIAATIALHELGHMSAARMFGMRVRRYFVGFGPTVFSWRKGHTEYGFKAVPLGGFCDIAGMTNQDEVTAEEAPFAMRNKPWWQRIIVLLGGIIMNILLALGLIYSVAVGYGLPNPNVDLTATVGETGCVAQKQVDAQTLSPCEGEGPAAQAGVAPGDKIYSVNGQATPTFQDVATEVRQHPGETVTLEIERDGQRMEVPVAVESVQRLNAEGQSVTVGAIGVSSAPFKDVILEYGPVDGIGATFAFTGQMLGATMQGLAAFPAKIPGVAASIFGAQRDQESPMSVVGASRVGGELAQRDSWPMFVMLLANLNLFLALFNLVPLPPLDGGHIAVVLYEVIRDRIRKLRGLAPAGPANYTKLMPLTYTVAMLLLGVGALVIVADVVNPVKLFG</sequence>
<dbReference type="Pfam" id="PF02163">
    <property type="entry name" value="Peptidase_M50"/>
    <property type="match status" value="1"/>
</dbReference>
<evidence type="ECO:0000256" key="6">
    <source>
        <dbReference type="ARBA" id="ARBA00022692"/>
    </source>
</evidence>
<dbReference type="OrthoDB" id="9782003at2"/>
<dbReference type="InterPro" id="IPR036034">
    <property type="entry name" value="PDZ_sf"/>
</dbReference>
<dbReference type="InterPro" id="IPR008915">
    <property type="entry name" value="Peptidase_M50"/>
</dbReference>
<dbReference type="SUPFAM" id="SSF50156">
    <property type="entry name" value="PDZ domain-like"/>
    <property type="match status" value="1"/>
</dbReference>
<evidence type="ECO:0000256" key="12">
    <source>
        <dbReference type="ARBA" id="ARBA00032214"/>
    </source>
</evidence>
<evidence type="ECO:0000313" key="17">
    <source>
        <dbReference type="Proteomes" id="UP000271587"/>
    </source>
</evidence>
<reference evidence="16 17" key="1">
    <citation type="submission" date="2018-11" db="EMBL/GenBank/DDBJ databases">
        <authorList>
            <person name="Kleinhagauer T."/>
            <person name="Glaeser S.P."/>
            <person name="Spergser J."/>
            <person name="Ruckert C."/>
            <person name="Kaempfer P."/>
            <person name="Busse H.-J."/>
        </authorList>
    </citation>
    <scope>NUCLEOTIDE SEQUENCE [LARGE SCALE GENOMIC DNA]</scope>
    <source>
        <strain evidence="16 17">W8</strain>
    </source>
</reference>
<dbReference type="Proteomes" id="UP000271587">
    <property type="component" value="Chromosome"/>
</dbReference>
<dbReference type="Pfam" id="PF17820">
    <property type="entry name" value="PDZ_6"/>
    <property type="match status" value="1"/>
</dbReference>
<evidence type="ECO:0000256" key="5">
    <source>
        <dbReference type="ARBA" id="ARBA00022670"/>
    </source>
</evidence>
<dbReference type="CDD" id="cd06163">
    <property type="entry name" value="S2P-M50_PDZ_RseP-like"/>
    <property type="match status" value="1"/>
</dbReference>
<dbReference type="EMBL" id="CP033897">
    <property type="protein sequence ID" value="AZA11672.1"/>
    <property type="molecule type" value="Genomic_DNA"/>
</dbReference>
<comment type="subcellular location">
    <subcellularLocation>
        <location evidence="2">Membrane</location>
        <topology evidence="2">Multi-pass membrane protein</topology>
    </subcellularLocation>
</comment>
<keyword evidence="10 16" id="KW-0482">Metalloprotease</keyword>
<dbReference type="AlphaFoldDB" id="A0A3G6J134"/>
<name>A0A3G6J134_9CORY</name>
<keyword evidence="8" id="KW-0862">Zinc</keyword>
<keyword evidence="17" id="KW-1185">Reference proteome</keyword>
<proteinExistence type="inferred from homology"/>
<dbReference type="PANTHER" id="PTHR42837">
    <property type="entry name" value="REGULATOR OF SIGMA-E PROTEASE RSEP"/>
    <property type="match status" value="1"/>
</dbReference>
<evidence type="ECO:0000256" key="13">
    <source>
        <dbReference type="ARBA" id="ARBA00033476"/>
    </source>
</evidence>
<evidence type="ECO:0000256" key="3">
    <source>
        <dbReference type="ARBA" id="ARBA00007931"/>
    </source>
</evidence>
<evidence type="ECO:0000256" key="2">
    <source>
        <dbReference type="ARBA" id="ARBA00004141"/>
    </source>
</evidence>
<keyword evidence="11 14" id="KW-0472">Membrane</keyword>
<keyword evidence="6 14" id="KW-0812">Transmembrane</keyword>
<keyword evidence="5 16" id="KW-0645">Protease</keyword>
<dbReference type="GO" id="GO:0006508">
    <property type="term" value="P:proteolysis"/>
    <property type="evidence" value="ECO:0007669"/>
    <property type="project" value="UniProtKB-KW"/>
</dbReference>
<evidence type="ECO:0000259" key="15">
    <source>
        <dbReference type="PROSITE" id="PS50106"/>
    </source>
</evidence>